<dbReference type="OrthoDB" id="5929456at2759"/>
<proteinExistence type="predicted"/>
<keyword evidence="2" id="KW-1185">Reference proteome</keyword>
<gene>
    <name evidence="1" type="ORF">T01_15557</name>
</gene>
<comment type="caution">
    <text evidence="1">The sequence shown here is derived from an EMBL/GenBank/DDBJ whole genome shotgun (WGS) entry which is preliminary data.</text>
</comment>
<protein>
    <submittedName>
        <fullName evidence="1">Uncharacterized protein</fullName>
    </submittedName>
</protein>
<name>A0A0V1AQ95_TRISP</name>
<dbReference type="EMBL" id="JYDH01000302">
    <property type="protein sequence ID" value="KRY26965.1"/>
    <property type="molecule type" value="Genomic_DNA"/>
</dbReference>
<accession>A0A0V1AQ95</accession>
<reference evidence="1 2" key="1">
    <citation type="submission" date="2015-01" db="EMBL/GenBank/DDBJ databases">
        <title>Evolution of Trichinella species and genotypes.</title>
        <authorList>
            <person name="Korhonen P.K."/>
            <person name="Edoardo P."/>
            <person name="Giuseppe L.R."/>
            <person name="Gasser R.B."/>
        </authorList>
    </citation>
    <scope>NUCLEOTIDE SEQUENCE [LARGE SCALE GENOMIC DNA]</scope>
    <source>
        <strain evidence="1">ISS3</strain>
    </source>
</reference>
<organism evidence="1 2">
    <name type="scientific">Trichinella spiralis</name>
    <name type="common">Trichina worm</name>
    <dbReference type="NCBI Taxonomy" id="6334"/>
    <lineage>
        <taxon>Eukaryota</taxon>
        <taxon>Metazoa</taxon>
        <taxon>Ecdysozoa</taxon>
        <taxon>Nematoda</taxon>
        <taxon>Enoplea</taxon>
        <taxon>Dorylaimia</taxon>
        <taxon>Trichinellida</taxon>
        <taxon>Trichinellidae</taxon>
        <taxon>Trichinella</taxon>
    </lineage>
</organism>
<evidence type="ECO:0000313" key="2">
    <source>
        <dbReference type="Proteomes" id="UP000054776"/>
    </source>
</evidence>
<dbReference type="AlphaFoldDB" id="A0A0V1AQ95"/>
<sequence length="61" mass="7341">MNRRRSFCEAEKENNILFTKTDLYLKTLTINIEKFLTFNPRITKWSKSDRIPIETEIMSTL</sequence>
<dbReference type="Proteomes" id="UP000054776">
    <property type="component" value="Unassembled WGS sequence"/>
</dbReference>
<evidence type="ECO:0000313" key="1">
    <source>
        <dbReference type="EMBL" id="KRY26965.1"/>
    </source>
</evidence>
<dbReference type="InParanoid" id="A0A0V1AQ95"/>